<proteinExistence type="predicted"/>
<keyword evidence="2" id="KW-1185">Reference proteome</keyword>
<evidence type="ECO:0000313" key="1">
    <source>
        <dbReference type="EMBL" id="QJW84874.1"/>
    </source>
</evidence>
<gene>
    <name evidence="1" type="ORF">HK414_18590</name>
</gene>
<dbReference type="Gene3D" id="3.30.70.1230">
    <property type="entry name" value="Nucleotide cyclase"/>
    <property type="match status" value="1"/>
</dbReference>
<reference evidence="1 2" key="2">
    <citation type="submission" date="2020-05" db="EMBL/GenBank/DDBJ databases">
        <authorList>
            <person name="Khan S.A."/>
            <person name="Jeon C.O."/>
            <person name="Chun B.H."/>
        </authorList>
    </citation>
    <scope>NUCLEOTIDE SEQUENCE [LARGE SCALE GENOMIC DNA]</scope>
    <source>
        <strain evidence="1 2">H242</strain>
    </source>
</reference>
<dbReference type="InterPro" id="IPR029787">
    <property type="entry name" value="Nucleotide_cyclase"/>
</dbReference>
<protein>
    <recommendedName>
        <fullName evidence="3">Guanylate cyclase domain-containing protein</fullName>
    </recommendedName>
</protein>
<dbReference type="EMBL" id="CP053418">
    <property type="protein sequence ID" value="QJW84874.1"/>
    <property type="molecule type" value="Genomic_DNA"/>
</dbReference>
<sequence>MSSEDAAAFVTEVRRMLTDVVAKLGGEVAQRRPDSILAVFSNKPDEKKPNHAQRGLHAAILAVHETVQLSQALVARPHFSGLPPLTLAAGVHRARPRSRCAARPATGWCMPWARRSRSPACWK</sequence>
<evidence type="ECO:0008006" key="3">
    <source>
        <dbReference type="Google" id="ProtNLM"/>
    </source>
</evidence>
<organism evidence="1 2">
    <name type="scientific">Ramlibacter terrae</name>
    <dbReference type="NCBI Taxonomy" id="2732511"/>
    <lineage>
        <taxon>Bacteria</taxon>
        <taxon>Pseudomonadati</taxon>
        <taxon>Pseudomonadota</taxon>
        <taxon>Betaproteobacteria</taxon>
        <taxon>Burkholderiales</taxon>
        <taxon>Comamonadaceae</taxon>
        <taxon>Ramlibacter</taxon>
    </lineage>
</organism>
<evidence type="ECO:0000313" key="2">
    <source>
        <dbReference type="Proteomes" id="UP000500826"/>
    </source>
</evidence>
<dbReference type="Proteomes" id="UP000500826">
    <property type="component" value="Chromosome"/>
</dbReference>
<dbReference type="SUPFAM" id="SSF55073">
    <property type="entry name" value="Nucleotide cyclase"/>
    <property type="match status" value="1"/>
</dbReference>
<accession>A0ABX6P5X3</accession>
<reference evidence="1 2" key="1">
    <citation type="submission" date="2020-05" db="EMBL/GenBank/DDBJ databases">
        <title>Ramlibacter rhizophilus sp. nov., isolated from rhizosphere soil of national flower Mugunghwa from South Korea.</title>
        <authorList>
            <person name="Zheng-Fei Y."/>
            <person name="Huan T."/>
        </authorList>
    </citation>
    <scope>NUCLEOTIDE SEQUENCE [LARGE SCALE GENOMIC DNA]</scope>
    <source>
        <strain evidence="1 2">H242</strain>
    </source>
</reference>
<name>A0ABX6P5X3_9BURK</name>